<sequence length="260" mass="26708">MKFQLLVAISAALASATPLAHHAHKRDLVTEVVHATKVVYQNAVVIVDQNGNPVQTTLQDVSTGVVTAAGQQETGAQNQAQVVQSSSQAQASSPAPETSSPAPQTSSPAAPETSSTPVQTSQAPTSQPPAPTTTSTTSQQQAPTSSSSSAAPSSTGGSGSGETFSGDATYYTPGLGACGWENSESDKIVALNVAQFGASSNGNENCGKKIRVQYNDKEVEVEVTDKCPGCKHGDLDLSPAAFDELADESEGRIQVTWSFV</sequence>
<dbReference type="Gene3D" id="2.40.40.10">
    <property type="entry name" value="RlpA-like domain"/>
    <property type="match status" value="1"/>
</dbReference>
<dbReference type="AlphaFoldDB" id="A0A060TEI0"/>
<dbReference type="SUPFAM" id="SSF50685">
    <property type="entry name" value="Barwin-like endoglucanases"/>
    <property type="match status" value="1"/>
</dbReference>
<feature type="domain" description="RlpA-like protein double-psi beta-barrel" evidence="4">
    <location>
        <begin position="206"/>
        <end position="256"/>
    </location>
</feature>
<keyword evidence="1 3" id="KW-0732">Signal</keyword>
<feature type="compositionally biased region" description="Low complexity" evidence="2">
    <location>
        <begin position="79"/>
        <end position="125"/>
    </location>
</feature>
<dbReference type="InterPro" id="IPR051477">
    <property type="entry name" value="Expansin_CellWall"/>
</dbReference>
<dbReference type="InterPro" id="IPR036908">
    <property type="entry name" value="RlpA-like_sf"/>
</dbReference>
<evidence type="ECO:0000313" key="5">
    <source>
        <dbReference type="EMBL" id="CDP37272.1"/>
    </source>
</evidence>
<reference evidence="5" key="2">
    <citation type="submission" date="2014-06" db="EMBL/GenBank/DDBJ databases">
        <title>The complete genome of Blastobotrys (Arxula) adeninivorans LS3 - a yeast of biotechnological interest.</title>
        <authorList>
            <person name="Kunze G."/>
            <person name="Gaillardin C."/>
            <person name="Czernicka M."/>
            <person name="Durrens P."/>
            <person name="Martin T."/>
            <person name="Boer E."/>
            <person name="Gabaldon T."/>
            <person name="Cruz J."/>
            <person name="Talla E."/>
            <person name="Marck C."/>
            <person name="Goffeau A."/>
            <person name="Barbe V."/>
            <person name="Baret P."/>
            <person name="Baronian K."/>
            <person name="Beier S."/>
            <person name="Bleykasten C."/>
            <person name="Bode R."/>
            <person name="Casaregola S."/>
            <person name="Despons L."/>
            <person name="Fairhead C."/>
            <person name="Giersberg M."/>
            <person name="Gierski P."/>
            <person name="Hahnel U."/>
            <person name="Hartmann A."/>
            <person name="Jankowska D."/>
            <person name="Jubin C."/>
            <person name="Jung P."/>
            <person name="Lafontaine I."/>
            <person name="Leh-Louis V."/>
            <person name="Lemaire M."/>
            <person name="Marcet-Houben M."/>
            <person name="Mascher M."/>
            <person name="Morel G."/>
            <person name="Richard G.-F."/>
            <person name="Riechen J."/>
            <person name="Sacerdot C."/>
            <person name="Sarkar A."/>
            <person name="Savel G."/>
            <person name="Schacherer J."/>
            <person name="Sherman D."/>
            <person name="Straub M.-L."/>
            <person name="Stein N."/>
            <person name="Thierry A."/>
            <person name="Trautwein-Schult A."/>
            <person name="Westhof E."/>
            <person name="Worch S."/>
            <person name="Dujon B."/>
            <person name="Souciet J.-L."/>
            <person name="Wincker P."/>
            <person name="Scholz U."/>
            <person name="Neuveglise N."/>
        </authorList>
    </citation>
    <scope>NUCLEOTIDE SEQUENCE</scope>
    <source>
        <strain evidence="5">LS3</strain>
    </source>
</reference>
<dbReference type="PANTHER" id="PTHR31836">
    <property type="match status" value="1"/>
</dbReference>
<evidence type="ECO:0000256" key="1">
    <source>
        <dbReference type="ARBA" id="ARBA00022729"/>
    </source>
</evidence>
<name>A0A060TEI0_BLAAD</name>
<organism evidence="5">
    <name type="scientific">Blastobotrys adeninivorans</name>
    <name type="common">Yeast</name>
    <name type="synonym">Arxula adeninivorans</name>
    <dbReference type="NCBI Taxonomy" id="409370"/>
    <lineage>
        <taxon>Eukaryota</taxon>
        <taxon>Fungi</taxon>
        <taxon>Dikarya</taxon>
        <taxon>Ascomycota</taxon>
        <taxon>Saccharomycotina</taxon>
        <taxon>Dipodascomycetes</taxon>
        <taxon>Dipodascales</taxon>
        <taxon>Trichomonascaceae</taxon>
        <taxon>Blastobotrys</taxon>
    </lineage>
</organism>
<proteinExistence type="predicted"/>
<dbReference type="InterPro" id="IPR009009">
    <property type="entry name" value="RlpA-like_DPBB"/>
</dbReference>
<reference evidence="5" key="1">
    <citation type="submission" date="2014-02" db="EMBL/GenBank/DDBJ databases">
        <authorList>
            <person name="Genoscope - CEA"/>
        </authorList>
    </citation>
    <scope>NUCLEOTIDE SEQUENCE</scope>
    <source>
        <strain evidence="5">LS3</strain>
    </source>
</reference>
<feature type="region of interest" description="Disordered" evidence="2">
    <location>
        <begin position="76"/>
        <end position="165"/>
    </location>
</feature>
<feature type="compositionally biased region" description="Low complexity" evidence="2">
    <location>
        <begin position="132"/>
        <end position="155"/>
    </location>
</feature>
<dbReference type="PANTHER" id="PTHR31836:SF28">
    <property type="entry name" value="SRCR DOMAIN-CONTAINING PROTEIN-RELATED"/>
    <property type="match status" value="1"/>
</dbReference>
<evidence type="ECO:0000256" key="3">
    <source>
        <dbReference type="SAM" id="SignalP"/>
    </source>
</evidence>
<accession>A0A060TEI0</accession>
<dbReference type="Pfam" id="PF03330">
    <property type="entry name" value="DPBB_1"/>
    <property type="match status" value="1"/>
</dbReference>
<feature type="chain" id="PRO_5001588181" evidence="3">
    <location>
        <begin position="17"/>
        <end position="260"/>
    </location>
</feature>
<protein>
    <submittedName>
        <fullName evidence="5">ARAD1D07700p</fullName>
    </submittedName>
</protein>
<dbReference type="CDD" id="cd22191">
    <property type="entry name" value="DPBB_RlpA_EXP_N-like"/>
    <property type="match status" value="1"/>
</dbReference>
<feature type="signal peptide" evidence="3">
    <location>
        <begin position="1"/>
        <end position="16"/>
    </location>
</feature>
<dbReference type="EMBL" id="HG937694">
    <property type="protein sequence ID" value="CDP37272.1"/>
    <property type="molecule type" value="Genomic_DNA"/>
</dbReference>
<evidence type="ECO:0000259" key="4">
    <source>
        <dbReference type="Pfam" id="PF03330"/>
    </source>
</evidence>
<gene>
    <name evidence="5" type="ORF">GNLVRS02_ARAD1D07700g</name>
</gene>
<evidence type="ECO:0000256" key="2">
    <source>
        <dbReference type="SAM" id="MobiDB-lite"/>
    </source>
</evidence>